<evidence type="ECO:0000256" key="2">
    <source>
        <dbReference type="ARBA" id="ARBA00022448"/>
    </source>
</evidence>
<name>A0A7C1JQR8_9CHLR</name>
<reference evidence="6" key="1">
    <citation type="journal article" date="2020" name="mSystems">
        <title>Genome- and Community-Level Interaction Insights into Carbon Utilization and Element Cycling Functions of Hydrothermarchaeota in Hydrothermal Sediment.</title>
        <authorList>
            <person name="Zhou Z."/>
            <person name="Liu Y."/>
            <person name="Xu W."/>
            <person name="Pan J."/>
            <person name="Luo Z.H."/>
            <person name="Li M."/>
        </authorList>
    </citation>
    <scope>NUCLEOTIDE SEQUENCE [LARGE SCALE GENOMIC DNA]</scope>
    <source>
        <strain evidence="6">SpSt-289</strain>
    </source>
</reference>
<evidence type="ECO:0000256" key="3">
    <source>
        <dbReference type="ARBA" id="ARBA00022729"/>
    </source>
</evidence>
<keyword evidence="4" id="KW-0029">Amino-acid transport</keyword>
<dbReference type="CDD" id="cd06349">
    <property type="entry name" value="PBP1_ABC_HAAT-like"/>
    <property type="match status" value="1"/>
</dbReference>
<dbReference type="EMBL" id="DSMG01000011">
    <property type="protein sequence ID" value="HDX30047.1"/>
    <property type="molecule type" value="Genomic_DNA"/>
</dbReference>
<proteinExistence type="inferred from homology"/>
<dbReference type="PANTHER" id="PTHR30483">
    <property type="entry name" value="LEUCINE-SPECIFIC-BINDING PROTEIN"/>
    <property type="match status" value="1"/>
</dbReference>
<evidence type="ECO:0000256" key="4">
    <source>
        <dbReference type="ARBA" id="ARBA00022970"/>
    </source>
</evidence>
<keyword evidence="2" id="KW-0813">Transport</keyword>
<dbReference type="GO" id="GO:0006865">
    <property type="term" value="P:amino acid transport"/>
    <property type="evidence" value="ECO:0007669"/>
    <property type="project" value="UniProtKB-KW"/>
</dbReference>
<dbReference type="InterPro" id="IPR000709">
    <property type="entry name" value="Leu_Ile_Val-bd"/>
</dbReference>
<evidence type="ECO:0000313" key="6">
    <source>
        <dbReference type="EMBL" id="HDX30047.1"/>
    </source>
</evidence>
<feature type="domain" description="Leucine-binding protein" evidence="5">
    <location>
        <begin position="29"/>
        <end position="360"/>
    </location>
</feature>
<dbReference type="InterPro" id="IPR028081">
    <property type="entry name" value="Leu-bd"/>
</dbReference>
<evidence type="ECO:0000259" key="5">
    <source>
        <dbReference type="Pfam" id="PF13458"/>
    </source>
</evidence>
<accession>A0A7C1JQR8</accession>
<keyword evidence="3" id="KW-0732">Signal</keyword>
<sequence length="383" mass="41265">MLAGCALPVQPVGQTTTGASTDASSDVEPIYIGVSGPLTGPNARYGEQWIKGFDLALEEINGAGGVHGRPLAYIFEDSQSDPKQSVVVAQKFVADPRIIVELGDFASPASMAASPIYQRGGLVQFGFTNSHPDFTKGGGEYTWSNSVTQAQAAPALAEYTVVDLGLDRLAVFYLNTDWGKSTYDLYARRAEELGATIVAAEAYLPEEKDFRSALTRARDANPNGLVLISYQADGALIAQQVKQAGLDVPIVGAGSLQSPDFLKLGGDAVEGVYIQGQFLPSDPRPHVKSVVDRYVAKYNETPDFFAIHAYDTMKLIAKAIELGGPTREGVLKGLYQLKDVPSVIYEKANFDPETRRVVNPQFVNLQVVNGEFVLWDGVKPAKK</sequence>
<dbReference type="InterPro" id="IPR051010">
    <property type="entry name" value="BCAA_transport"/>
</dbReference>
<dbReference type="Pfam" id="PF13458">
    <property type="entry name" value="Peripla_BP_6"/>
    <property type="match status" value="1"/>
</dbReference>
<dbReference type="PRINTS" id="PR00337">
    <property type="entry name" value="LEUILEVALBP"/>
</dbReference>
<gene>
    <name evidence="6" type="ORF">ENQ20_00975</name>
</gene>
<protein>
    <submittedName>
        <fullName evidence="6">ABC transporter substrate-binding protein</fullName>
    </submittedName>
</protein>
<dbReference type="PANTHER" id="PTHR30483:SF6">
    <property type="entry name" value="PERIPLASMIC BINDING PROTEIN OF ABC TRANSPORTER FOR NATURAL AMINO ACIDS"/>
    <property type="match status" value="1"/>
</dbReference>
<comment type="caution">
    <text evidence="6">The sequence shown here is derived from an EMBL/GenBank/DDBJ whole genome shotgun (WGS) entry which is preliminary data.</text>
</comment>
<dbReference type="Gene3D" id="3.40.50.2300">
    <property type="match status" value="2"/>
</dbReference>
<dbReference type="AlphaFoldDB" id="A0A7C1JQR8"/>
<evidence type="ECO:0000256" key="1">
    <source>
        <dbReference type="ARBA" id="ARBA00010062"/>
    </source>
</evidence>
<dbReference type="SUPFAM" id="SSF53822">
    <property type="entry name" value="Periplasmic binding protein-like I"/>
    <property type="match status" value="1"/>
</dbReference>
<comment type="similarity">
    <text evidence="1">Belongs to the leucine-binding protein family.</text>
</comment>
<organism evidence="6">
    <name type="scientific">Caldilinea aerophila</name>
    <dbReference type="NCBI Taxonomy" id="133453"/>
    <lineage>
        <taxon>Bacteria</taxon>
        <taxon>Bacillati</taxon>
        <taxon>Chloroflexota</taxon>
        <taxon>Caldilineae</taxon>
        <taxon>Caldilineales</taxon>
        <taxon>Caldilineaceae</taxon>
        <taxon>Caldilinea</taxon>
    </lineage>
</organism>
<dbReference type="InterPro" id="IPR028082">
    <property type="entry name" value="Peripla_BP_I"/>
</dbReference>